<sequence length="129" mass="14813">MDTVRKRIMRRLFWRKKNLLILGIVCFGLLLILWISTDKPEHNKVHKDRAHLPVDKAPEEALKQGGDSQGLDAAYKYHAENPIPRPVANAPQFPNVRLHPPIDKDPVPGEVQLDLANEMIMMMNFIFVI</sequence>
<keyword evidence="1" id="KW-1133">Transmembrane helix</keyword>
<dbReference type="Proteomes" id="UP000050795">
    <property type="component" value="Unassembled WGS sequence"/>
</dbReference>
<proteinExistence type="predicted"/>
<evidence type="ECO:0000313" key="3">
    <source>
        <dbReference type="WBParaSite" id="TREG1_42760.1"/>
    </source>
</evidence>
<reference evidence="2" key="1">
    <citation type="submission" date="2022-06" db="EMBL/GenBank/DDBJ databases">
        <authorList>
            <person name="Berger JAMES D."/>
            <person name="Berger JAMES D."/>
        </authorList>
    </citation>
    <scope>NUCLEOTIDE SEQUENCE [LARGE SCALE GENOMIC DNA]</scope>
</reference>
<organism evidence="2 3">
    <name type="scientific">Trichobilharzia regenti</name>
    <name type="common">Nasal bird schistosome</name>
    <dbReference type="NCBI Taxonomy" id="157069"/>
    <lineage>
        <taxon>Eukaryota</taxon>
        <taxon>Metazoa</taxon>
        <taxon>Spiralia</taxon>
        <taxon>Lophotrochozoa</taxon>
        <taxon>Platyhelminthes</taxon>
        <taxon>Trematoda</taxon>
        <taxon>Digenea</taxon>
        <taxon>Strigeidida</taxon>
        <taxon>Schistosomatoidea</taxon>
        <taxon>Schistosomatidae</taxon>
        <taxon>Trichobilharzia</taxon>
    </lineage>
</organism>
<evidence type="ECO:0000313" key="2">
    <source>
        <dbReference type="Proteomes" id="UP000050795"/>
    </source>
</evidence>
<protein>
    <submittedName>
        <fullName evidence="3">Uncharacterized protein</fullName>
    </submittedName>
</protein>
<feature type="transmembrane region" description="Helical" evidence="1">
    <location>
        <begin position="20"/>
        <end position="37"/>
    </location>
</feature>
<dbReference type="AlphaFoldDB" id="A0AA85JU62"/>
<name>A0AA85JU62_TRIRE</name>
<evidence type="ECO:0000256" key="1">
    <source>
        <dbReference type="SAM" id="Phobius"/>
    </source>
</evidence>
<keyword evidence="1" id="KW-0812">Transmembrane</keyword>
<keyword evidence="1" id="KW-0472">Membrane</keyword>
<keyword evidence="2" id="KW-1185">Reference proteome</keyword>
<reference evidence="3" key="2">
    <citation type="submission" date="2023-11" db="UniProtKB">
        <authorList>
            <consortium name="WormBaseParasite"/>
        </authorList>
    </citation>
    <scope>IDENTIFICATION</scope>
</reference>
<accession>A0AA85JU62</accession>
<dbReference type="WBParaSite" id="TREG1_42760.1">
    <property type="protein sequence ID" value="TREG1_42760.1"/>
    <property type="gene ID" value="TREG1_42760"/>
</dbReference>